<evidence type="ECO:0000256" key="2">
    <source>
        <dbReference type="SAM" id="Phobius"/>
    </source>
</evidence>
<protein>
    <submittedName>
        <fullName evidence="3">Uncharacterized protein</fullName>
    </submittedName>
</protein>
<feature type="coiled-coil region" evidence="1">
    <location>
        <begin position="51"/>
        <end position="122"/>
    </location>
</feature>
<dbReference type="EMBL" id="APRP01000016">
    <property type="protein sequence ID" value="ENX01771.1"/>
    <property type="molecule type" value="Genomic_DNA"/>
</dbReference>
<evidence type="ECO:0000313" key="3">
    <source>
        <dbReference type="EMBL" id="ENX01771.1"/>
    </source>
</evidence>
<name>N9N7V3_9GAMM</name>
<keyword evidence="2" id="KW-0812">Transmembrane</keyword>
<reference evidence="3 4" key="1">
    <citation type="submission" date="2013-02" db="EMBL/GenBank/DDBJ databases">
        <title>The Genome Sequence of Acinetobacter sp. ANC 3862.</title>
        <authorList>
            <consortium name="The Broad Institute Genome Sequencing Platform"/>
            <consortium name="The Broad Institute Genome Sequencing Center for Infectious Disease"/>
            <person name="Cerqueira G."/>
            <person name="Feldgarden M."/>
            <person name="Courvalin P."/>
            <person name="Perichon B."/>
            <person name="Grillot-Courvalin C."/>
            <person name="Clermont D."/>
            <person name="Rocha E."/>
            <person name="Yoon E.-J."/>
            <person name="Nemec A."/>
            <person name="Walker B."/>
            <person name="Young S.K."/>
            <person name="Zeng Q."/>
            <person name="Gargeya S."/>
            <person name="Fitzgerald M."/>
            <person name="Haas B."/>
            <person name="Abouelleil A."/>
            <person name="Alvarado L."/>
            <person name="Arachchi H.M."/>
            <person name="Berlin A.M."/>
            <person name="Chapman S.B."/>
            <person name="Dewar J."/>
            <person name="Goldberg J."/>
            <person name="Griggs A."/>
            <person name="Gujja S."/>
            <person name="Hansen M."/>
            <person name="Howarth C."/>
            <person name="Imamovic A."/>
            <person name="Larimer J."/>
            <person name="McCowan C."/>
            <person name="Murphy C."/>
            <person name="Neiman D."/>
            <person name="Pearson M."/>
            <person name="Priest M."/>
            <person name="Roberts A."/>
            <person name="Saif S."/>
            <person name="Shea T."/>
            <person name="Sisk P."/>
            <person name="Sykes S."/>
            <person name="Wortman J."/>
            <person name="Nusbaum C."/>
            <person name="Birren B."/>
        </authorList>
    </citation>
    <scope>NUCLEOTIDE SEQUENCE [LARGE SCALE GENOMIC DNA]</scope>
    <source>
        <strain evidence="3 4">ANC 3862</strain>
    </source>
</reference>
<dbReference type="HOGENOM" id="CLU_1691692_0_0_6"/>
<sequence>MNINNPKNELYQDFVQLVDHVSTAIVKESIVPISGQMTTASKAMQQSSDHIQEMNQSISNINQDISGIKNKIQGISLIISDKIDKELKTNIEQKHHLIENKFSELNQNNQQLKTRINELQARQDLFFYIIMGLVTFFSIIMIYLISSINKGMQII</sequence>
<keyword evidence="1" id="KW-0175">Coiled coil</keyword>
<accession>N9N7V3</accession>
<feature type="transmembrane region" description="Helical" evidence="2">
    <location>
        <begin position="125"/>
        <end position="145"/>
    </location>
</feature>
<dbReference type="RefSeq" id="WP_005216404.1">
    <property type="nucleotide sequence ID" value="NZ_KB850089.1"/>
</dbReference>
<evidence type="ECO:0000313" key="4">
    <source>
        <dbReference type="Proteomes" id="UP000013248"/>
    </source>
</evidence>
<dbReference type="AlphaFoldDB" id="N9N7V3"/>
<comment type="caution">
    <text evidence="3">The sequence shown here is derived from an EMBL/GenBank/DDBJ whole genome shotgun (WGS) entry which is preliminary data.</text>
</comment>
<keyword evidence="2" id="KW-0472">Membrane</keyword>
<dbReference type="Proteomes" id="UP000013248">
    <property type="component" value="Unassembled WGS sequence"/>
</dbReference>
<evidence type="ECO:0000256" key="1">
    <source>
        <dbReference type="SAM" id="Coils"/>
    </source>
</evidence>
<gene>
    <name evidence="3" type="ORF">F900_01531</name>
</gene>
<organism evidence="3 4">
    <name type="scientific">Acinetobacter modestus</name>
    <dbReference type="NCBI Taxonomy" id="1776740"/>
    <lineage>
        <taxon>Bacteria</taxon>
        <taxon>Pseudomonadati</taxon>
        <taxon>Pseudomonadota</taxon>
        <taxon>Gammaproteobacteria</taxon>
        <taxon>Moraxellales</taxon>
        <taxon>Moraxellaceae</taxon>
        <taxon>Acinetobacter</taxon>
    </lineage>
</organism>
<dbReference type="PATRIC" id="fig|1217705.3.peg.1476"/>
<proteinExistence type="predicted"/>
<dbReference type="STRING" id="1217705.F900_01531"/>
<keyword evidence="2" id="KW-1133">Transmembrane helix</keyword>